<dbReference type="SUPFAM" id="SSF52540">
    <property type="entry name" value="P-loop containing nucleoside triphosphate hydrolases"/>
    <property type="match status" value="1"/>
</dbReference>
<dbReference type="GO" id="GO:0005524">
    <property type="term" value="F:ATP binding"/>
    <property type="evidence" value="ECO:0007669"/>
    <property type="project" value="UniProtKB-KW"/>
</dbReference>
<dbReference type="PANTHER" id="PTHR11669">
    <property type="entry name" value="REPLICATION FACTOR C / DNA POLYMERASE III GAMMA-TAU SUBUNIT"/>
    <property type="match status" value="1"/>
</dbReference>
<dbReference type="GO" id="GO:0005663">
    <property type="term" value="C:DNA replication factor C complex"/>
    <property type="evidence" value="ECO:0007669"/>
    <property type="project" value="TreeGrafter"/>
</dbReference>
<evidence type="ECO:0000256" key="2">
    <source>
        <dbReference type="ARBA" id="ARBA00022741"/>
    </source>
</evidence>
<dbReference type="EMBL" id="MN739647">
    <property type="protein sequence ID" value="QHT18039.1"/>
    <property type="molecule type" value="Genomic_DNA"/>
</dbReference>
<proteinExistence type="predicted"/>
<evidence type="ECO:0000256" key="3">
    <source>
        <dbReference type="ARBA" id="ARBA00022840"/>
    </source>
</evidence>
<evidence type="ECO:0000313" key="4">
    <source>
        <dbReference type="EMBL" id="QHT18039.1"/>
    </source>
</evidence>
<dbReference type="Gene3D" id="3.40.50.300">
    <property type="entry name" value="P-loop containing nucleotide triphosphate hydrolases"/>
    <property type="match status" value="1"/>
</dbReference>
<dbReference type="GO" id="GO:0006281">
    <property type="term" value="P:DNA repair"/>
    <property type="evidence" value="ECO:0007669"/>
    <property type="project" value="TreeGrafter"/>
</dbReference>
<keyword evidence="1" id="KW-0235">DNA replication</keyword>
<reference evidence="4" key="1">
    <citation type="journal article" date="2020" name="Nature">
        <title>Giant virus diversity and host interactions through global metagenomics.</title>
        <authorList>
            <person name="Schulz F."/>
            <person name="Roux S."/>
            <person name="Paez-Espino D."/>
            <person name="Jungbluth S."/>
            <person name="Walsh D.A."/>
            <person name="Denef V.J."/>
            <person name="McMahon K.D."/>
            <person name="Konstantinidis K.T."/>
            <person name="Eloe-Fadrosh E.A."/>
            <person name="Kyrpides N.C."/>
            <person name="Woyke T."/>
        </authorList>
    </citation>
    <scope>NUCLEOTIDE SEQUENCE</scope>
    <source>
        <strain evidence="4">GVMAG-M-3300023174-3</strain>
    </source>
</reference>
<accession>A0A6C0DQ93</accession>
<dbReference type="InterPro" id="IPR027417">
    <property type="entry name" value="P-loop_NTPase"/>
</dbReference>
<dbReference type="GO" id="GO:0006261">
    <property type="term" value="P:DNA-templated DNA replication"/>
    <property type="evidence" value="ECO:0007669"/>
    <property type="project" value="TreeGrafter"/>
</dbReference>
<dbReference type="AlphaFoldDB" id="A0A6C0DQ93"/>
<name>A0A6C0DQ93_9ZZZZ</name>
<dbReference type="InterPro" id="IPR050238">
    <property type="entry name" value="DNA_Rep/Repair_Clamp_Loader"/>
</dbReference>
<dbReference type="GO" id="GO:0003689">
    <property type="term" value="F:DNA clamp loader activity"/>
    <property type="evidence" value="ECO:0007669"/>
    <property type="project" value="TreeGrafter"/>
</dbReference>
<organism evidence="4">
    <name type="scientific">viral metagenome</name>
    <dbReference type="NCBI Taxonomy" id="1070528"/>
    <lineage>
        <taxon>unclassified sequences</taxon>
        <taxon>metagenomes</taxon>
        <taxon>organismal metagenomes</taxon>
    </lineage>
</organism>
<keyword evidence="2" id="KW-0547">Nucleotide-binding</keyword>
<sequence length="272" mass="31023">MEIHATIIEKLDYFYTSNKIPHIIFHGSSGSGKRTIVNDFLNKIYQGDKQKLKGNVMTVNCAHGKGIKFIREELKFFAKSNLQSNTGVTFKTIVLLNADSLTIDAQSALRRCIELFSYNTRFFIIVENKQKLLNPILSRFCEIYVPEPMIDGKIVNLHQYAIQKNYHVQASMDISGWITTKMDELMNKDSVCHADLTALATECYEKGLSALDVVHWIDSGSADVLDSIDTTAVTMCYDKIKSEYRCEKLLLLYLFDLMFLRENKNIADSIAF</sequence>
<evidence type="ECO:0000256" key="1">
    <source>
        <dbReference type="ARBA" id="ARBA00022705"/>
    </source>
</evidence>
<protein>
    <submittedName>
        <fullName evidence="4">Uncharacterized protein</fullName>
    </submittedName>
</protein>
<dbReference type="CDD" id="cd00009">
    <property type="entry name" value="AAA"/>
    <property type="match status" value="1"/>
</dbReference>
<keyword evidence="3" id="KW-0067">ATP-binding</keyword>
<dbReference type="PANTHER" id="PTHR11669:SF20">
    <property type="entry name" value="REPLICATION FACTOR C SUBUNIT 4"/>
    <property type="match status" value="1"/>
</dbReference>